<dbReference type="InterPro" id="IPR017911">
    <property type="entry name" value="MacB-like_ATP-bd"/>
</dbReference>
<dbReference type="EMBL" id="BAAAPB010000001">
    <property type="protein sequence ID" value="GAA1957199.1"/>
    <property type="molecule type" value="Genomic_DNA"/>
</dbReference>
<evidence type="ECO:0000256" key="2">
    <source>
        <dbReference type="ARBA" id="ARBA00022741"/>
    </source>
</evidence>
<dbReference type="Proteomes" id="UP001500571">
    <property type="component" value="Unassembled WGS sequence"/>
</dbReference>
<accession>A0ABN2QRN9</accession>
<reference evidence="5 6" key="1">
    <citation type="journal article" date="2019" name="Int. J. Syst. Evol. Microbiol.">
        <title>The Global Catalogue of Microorganisms (GCM) 10K type strain sequencing project: providing services to taxonomists for standard genome sequencing and annotation.</title>
        <authorList>
            <consortium name="The Broad Institute Genomics Platform"/>
            <consortium name="The Broad Institute Genome Sequencing Center for Infectious Disease"/>
            <person name="Wu L."/>
            <person name="Ma J."/>
        </authorList>
    </citation>
    <scope>NUCLEOTIDE SEQUENCE [LARGE SCALE GENOMIC DNA]</scope>
    <source>
        <strain evidence="5 6">JCM 15309</strain>
    </source>
</reference>
<feature type="domain" description="ABC transporter" evidence="4">
    <location>
        <begin position="20"/>
        <end position="240"/>
    </location>
</feature>
<evidence type="ECO:0000259" key="4">
    <source>
        <dbReference type="PROSITE" id="PS50893"/>
    </source>
</evidence>
<dbReference type="Pfam" id="PF00005">
    <property type="entry name" value="ABC_tran"/>
    <property type="match status" value="1"/>
</dbReference>
<dbReference type="PROSITE" id="PS00211">
    <property type="entry name" value="ABC_TRANSPORTER_1"/>
    <property type="match status" value="1"/>
</dbReference>
<evidence type="ECO:0000313" key="5">
    <source>
        <dbReference type="EMBL" id="GAA1957199.1"/>
    </source>
</evidence>
<dbReference type="InterPro" id="IPR003439">
    <property type="entry name" value="ABC_transporter-like_ATP-bd"/>
</dbReference>
<keyword evidence="1" id="KW-0813">Transport</keyword>
<keyword evidence="3 5" id="KW-0067">ATP-binding</keyword>
<dbReference type="SMART" id="SM00382">
    <property type="entry name" value="AAA"/>
    <property type="match status" value="1"/>
</dbReference>
<dbReference type="PANTHER" id="PTHR24220:SF86">
    <property type="entry name" value="ABC TRANSPORTER ABCH.1"/>
    <property type="match status" value="1"/>
</dbReference>
<dbReference type="InterPro" id="IPR017871">
    <property type="entry name" value="ABC_transporter-like_CS"/>
</dbReference>
<comment type="caution">
    <text evidence="5">The sequence shown here is derived from an EMBL/GenBank/DDBJ whole genome shotgun (WGS) entry which is preliminary data.</text>
</comment>
<keyword evidence="2" id="KW-0547">Nucleotide-binding</keyword>
<dbReference type="SUPFAM" id="SSF52540">
    <property type="entry name" value="P-loop containing nucleoside triphosphate hydrolases"/>
    <property type="match status" value="1"/>
</dbReference>
<sequence>MSEAMTSREPAAVAPPSTLIELAGVEKVYRTGKLEYRALRGVDLSIARGEMVAVVGPSGSGKSTFLNVITGIDRPTVGAVTIDGTCLDDLSEEELAVWRGANVGIVFQFFQLLPTLSALENAALPLDFLRRGSKRDRFEQARHNLEVVGLGDKVDHLPAELSGGEQQRVAIARALAADPGLIVGDEPTGNLDTVTADEMFQLFLRLNRDGKTILFVTHDRDLAARARRVVEIRDGRVVGE</sequence>
<organism evidence="5 6">
    <name type="scientific">Nocardioides panacihumi</name>
    <dbReference type="NCBI Taxonomy" id="400774"/>
    <lineage>
        <taxon>Bacteria</taxon>
        <taxon>Bacillati</taxon>
        <taxon>Actinomycetota</taxon>
        <taxon>Actinomycetes</taxon>
        <taxon>Propionibacteriales</taxon>
        <taxon>Nocardioidaceae</taxon>
        <taxon>Nocardioides</taxon>
    </lineage>
</organism>
<dbReference type="Gene3D" id="3.40.50.300">
    <property type="entry name" value="P-loop containing nucleotide triphosphate hydrolases"/>
    <property type="match status" value="1"/>
</dbReference>
<evidence type="ECO:0000256" key="1">
    <source>
        <dbReference type="ARBA" id="ARBA00022448"/>
    </source>
</evidence>
<dbReference type="InterPro" id="IPR015854">
    <property type="entry name" value="ABC_transpr_LolD-like"/>
</dbReference>
<evidence type="ECO:0000256" key="3">
    <source>
        <dbReference type="ARBA" id="ARBA00022840"/>
    </source>
</evidence>
<dbReference type="PANTHER" id="PTHR24220">
    <property type="entry name" value="IMPORT ATP-BINDING PROTEIN"/>
    <property type="match status" value="1"/>
</dbReference>
<gene>
    <name evidence="5" type="ORF">GCM10009798_15740</name>
</gene>
<dbReference type="GO" id="GO:0005524">
    <property type="term" value="F:ATP binding"/>
    <property type="evidence" value="ECO:0007669"/>
    <property type="project" value="UniProtKB-KW"/>
</dbReference>
<dbReference type="PROSITE" id="PS50893">
    <property type="entry name" value="ABC_TRANSPORTER_2"/>
    <property type="match status" value="1"/>
</dbReference>
<dbReference type="InterPro" id="IPR003593">
    <property type="entry name" value="AAA+_ATPase"/>
</dbReference>
<protein>
    <submittedName>
        <fullName evidence="5">ABC transporter ATP-binding protein</fullName>
    </submittedName>
</protein>
<dbReference type="InterPro" id="IPR027417">
    <property type="entry name" value="P-loop_NTPase"/>
</dbReference>
<evidence type="ECO:0000313" key="6">
    <source>
        <dbReference type="Proteomes" id="UP001500571"/>
    </source>
</evidence>
<keyword evidence="6" id="KW-1185">Reference proteome</keyword>
<dbReference type="CDD" id="cd03255">
    <property type="entry name" value="ABC_MJ0796_LolCDE_FtsE"/>
    <property type="match status" value="1"/>
</dbReference>
<proteinExistence type="predicted"/>
<name>A0ABN2QRN9_9ACTN</name>
<dbReference type="RefSeq" id="WP_344044142.1">
    <property type="nucleotide sequence ID" value="NZ_BAAAPB010000001.1"/>
</dbReference>